<evidence type="ECO:0008006" key="4">
    <source>
        <dbReference type="Google" id="ProtNLM"/>
    </source>
</evidence>
<evidence type="ECO:0000313" key="2">
    <source>
        <dbReference type="EMBL" id="KAK9789052.1"/>
    </source>
</evidence>
<keyword evidence="3" id="KW-1185">Reference proteome</keyword>
<protein>
    <recommendedName>
        <fullName evidence="4">Bifunctional inhibitor/plant lipid transfer protein/seed storage helical domain-containing protein</fullName>
    </recommendedName>
</protein>
<dbReference type="AlphaFoldDB" id="A0AAW1NPF8"/>
<dbReference type="EMBL" id="JALJOQ010000214">
    <property type="protein sequence ID" value="KAK9789052.1"/>
    <property type="molecule type" value="Genomic_DNA"/>
</dbReference>
<evidence type="ECO:0000256" key="1">
    <source>
        <dbReference type="SAM" id="SignalP"/>
    </source>
</evidence>
<evidence type="ECO:0000313" key="3">
    <source>
        <dbReference type="Proteomes" id="UP001465755"/>
    </source>
</evidence>
<sequence>MFSKSLILALALCLAIASVPAYGQDCSDLGGNVASACGAFQAAVAGNGGTNPSNDTITQEVSSSSTKVSSSCCQAFQPFLAASCRCNPTTESLISSFNLNDQSFQSIIYAAAIACKQSQGITLYDPQFGASCNNGVASGSR</sequence>
<gene>
    <name evidence="2" type="ORF">WJX73_005300</name>
</gene>
<feature type="signal peptide" evidence="1">
    <location>
        <begin position="1"/>
        <end position="23"/>
    </location>
</feature>
<feature type="chain" id="PRO_5043934728" description="Bifunctional inhibitor/plant lipid transfer protein/seed storage helical domain-containing protein" evidence="1">
    <location>
        <begin position="24"/>
        <end position="141"/>
    </location>
</feature>
<comment type="caution">
    <text evidence="2">The sequence shown here is derived from an EMBL/GenBank/DDBJ whole genome shotgun (WGS) entry which is preliminary data.</text>
</comment>
<dbReference type="Proteomes" id="UP001465755">
    <property type="component" value="Unassembled WGS sequence"/>
</dbReference>
<name>A0AAW1NPF8_9CHLO</name>
<reference evidence="2 3" key="1">
    <citation type="journal article" date="2024" name="Nat. Commun.">
        <title>Phylogenomics reveals the evolutionary origins of lichenization in chlorophyte algae.</title>
        <authorList>
            <person name="Puginier C."/>
            <person name="Libourel C."/>
            <person name="Otte J."/>
            <person name="Skaloud P."/>
            <person name="Haon M."/>
            <person name="Grisel S."/>
            <person name="Petersen M."/>
            <person name="Berrin J.G."/>
            <person name="Delaux P.M."/>
            <person name="Dal Grande F."/>
            <person name="Keller J."/>
        </authorList>
    </citation>
    <scope>NUCLEOTIDE SEQUENCE [LARGE SCALE GENOMIC DNA]</scope>
    <source>
        <strain evidence="2 3">SAG 2036</strain>
    </source>
</reference>
<proteinExistence type="predicted"/>
<accession>A0AAW1NPF8</accession>
<organism evidence="2 3">
    <name type="scientific">Symbiochloris irregularis</name>
    <dbReference type="NCBI Taxonomy" id="706552"/>
    <lineage>
        <taxon>Eukaryota</taxon>
        <taxon>Viridiplantae</taxon>
        <taxon>Chlorophyta</taxon>
        <taxon>core chlorophytes</taxon>
        <taxon>Trebouxiophyceae</taxon>
        <taxon>Trebouxiales</taxon>
        <taxon>Trebouxiaceae</taxon>
        <taxon>Symbiochloris</taxon>
    </lineage>
</organism>
<keyword evidence="1" id="KW-0732">Signal</keyword>